<evidence type="ECO:0000313" key="4">
    <source>
        <dbReference type="EMBL" id="CAD6187454.1"/>
    </source>
</evidence>
<accession>A0A8S1GWR0</accession>
<keyword evidence="5" id="KW-1185">Reference proteome</keyword>
<dbReference type="AlphaFoldDB" id="A0A8S1GWR0"/>
<keyword evidence="3" id="KW-0812">Transmembrane</keyword>
<dbReference type="PANTHER" id="PTHR23352:SF2">
    <property type="entry name" value="NEURAL PROLIFERATION DIFFERENTIATION AND CONTROL PROTEIN 1"/>
    <property type="match status" value="1"/>
</dbReference>
<dbReference type="OrthoDB" id="6270617at2759"/>
<reference evidence="4" key="1">
    <citation type="submission" date="2020-10" db="EMBL/GenBank/DDBJ databases">
        <authorList>
            <person name="Kikuchi T."/>
        </authorList>
    </citation>
    <scope>NUCLEOTIDE SEQUENCE</scope>
    <source>
        <strain evidence="4">NKZ352</strain>
    </source>
</reference>
<keyword evidence="3" id="KW-1133">Transmembrane helix</keyword>
<dbReference type="InterPro" id="IPR009635">
    <property type="entry name" value="NPDC1"/>
</dbReference>
<feature type="coiled-coil region" evidence="1">
    <location>
        <begin position="74"/>
        <end position="111"/>
    </location>
</feature>
<evidence type="ECO:0000256" key="1">
    <source>
        <dbReference type="SAM" id="Coils"/>
    </source>
</evidence>
<dbReference type="Pfam" id="PF06809">
    <property type="entry name" value="NPDC1"/>
    <property type="match status" value="1"/>
</dbReference>
<feature type="compositionally biased region" description="Basic and acidic residues" evidence="2">
    <location>
        <begin position="149"/>
        <end position="160"/>
    </location>
</feature>
<feature type="transmembrane region" description="Helical" evidence="3">
    <location>
        <begin position="267"/>
        <end position="291"/>
    </location>
</feature>
<dbReference type="EMBL" id="CAJGYM010000006">
    <property type="protein sequence ID" value="CAD6187454.1"/>
    <property type="molecule type" value="Genomic_DNA"/>
</dbReference>
<keyword evidence="1" id="KW-0175">Coiled coil</keyword>
<feature type="region of interest" description="Disordered" evidence="2">
    <location>
        <begin position="195"/>
        <end position="223"/>
    </location>
</feature>
<dbReference type="Proteomes" id="UP000835052">
    <property type="component" value="Unassembled WGS sequence"/>
</dbReference>
<feature type="compositionally biased region" description="Basic and acidic residues" evidence="2">
    <location>
        <begin position="168"/>
        <end position="178"/>
    </location>
</feature>
<feature type="compositionally biased region" description="Basic and acidic residues" evidence="2">
    <location>
        <begin position="195"/>
        <end position="209"/>
    </location>
</feature>
<comment type="caution">
    <text evidence="4">The sequence shown here is derived from an EMBL/GenBank/DDBJ whole genome shotgun (WGS) entry which is preliminary data.</text>
</comment>
<sequence>MRRNEPNRCELVTAPPTRRRRHSSITLPSSYGMWRAVALLAFLGVTQATVFTESGSVHHGLRDTQYELSQEKFQKAYDEELKVMLRKLHEAEELQRQQENSEDYMSNILEELTKKNPQPQQEQPQPQKQQEEEPQYPEFYKELGMFQDDEKPEEKAKVVEKAPAQGKVPDERAAKELEEELRKAEEELDMELAKEAKKELKKAQEEAEKPAPPPQVPQKKGQSEFVSFVEPVEALKQTKSIGSLDKRRLSTSAEHGTNMPGYTSNSLLLIAVGTVMAVGLVGTVVGGGYYLKRRTETPDDGEYAPYAGTGPGFKKNKGNKGDETLAYKAQLHQYQQAKQKIICGEDAPGVIESENEDDGNDEENNFSVYECPGLAPTGDIEVCNPNFAAHP</sequence>
<dbReference type="GO" id="GO:0016020">
    <property type="term" value="C:membrane"/>
    <property type="evidence" value="ECO:0007669"/>
    <property type="project" value="InterPro"/>
</dbReference>
<protein>
    <submittedName>
        <fullName evidence="4">Uncharacterized protein</fullName>
    </submittedName>
</protein>
<proteinExistence type="predicted"/>
<evidence type="ECO:0000313" key="5">
    <source>
        <dbReference type="Proteomes" id="UP000835052"/>
    </source>
</evidence>
<evidence type="ECO:0000256" key="2">
    <source>
        <dbReference type="SAM" id="MobiDB-lite"/>
    </source>
</evidence>
<keyword evidence="3" id="KW-0472">Membrane</keyword>
<organism evidence="4 5">
    <name type="scientific">Caenorhabditis auriculariae</name>
    <dbReference type="NCBI Taxonomy" id="2777116"/>
    <lineage>
        <taxon>Eukaryota</taxon>
        <taxon>Metazoa</taxon>
        <taxon>Ecdysozoa</taxon>
        <taxon>Nematoda</taxon>
        <taxon>Chromadorea</taxon>
        <taxon>Rhabditida</taxon>
        <taxon>Rhabditina</taxon>
        <taxon>Rhabditomorpha</taxon>
        <taxon>Rhabditoidea</taxon>
        <taxon>Rhabditidae</taxon>
        <taxon>Peloderinae</taxon>
        <taxon>Caenorhabditis</taxon>
    </lineage>
</organism>
<gene>
    <name evidence="4" type="ORF">CAUJ_LOCUS3373</name>
</gene>
<feature type="region of interest" description="Disordered" evidence="2">
    <location>
        <begin position="114"/>
        <end position="134"/>
    </location>
</feature>
<dbReference type="PANTHER" id="PTHR23352">
    <property type="entry name" value="NEURAL PROLIFERATION DIFFERENTIATION AND CONTROL PROTEIN-1 NPDC-1 PROTEIN"/>
    <property type="match status" value="1"/>
</dbReference>
<feature type="compositionally biased region" description="Low complexity" evidence="2">
    <location>
        <begin position="117"/>
        <end position="128"/>
    </location>
</feature>
<name>A0A8S1GWR0_9PELO</name>
<feature type="region of interest" description="Disordered" evidence="2">
    <location>
        <begin position="149"/>
        <end position="178"/>
    </location>
</feature>
<evidence type="ECO:0000256" key="3">
    <source>
        <dbReference type="SAM" id="Phobius"/>
    </source>
</evidence>